<comment type="caution">
    <text evidence="1">The sequence shown here is derived from an EMBL/GenBank/DDBJ whole genome shotgun (WGS) entry which is preliminary data.</text>
</comment>
<gene>
    <name evidence="1" type="ORF">FB558_5165</name>
</gene>
<dbReference type="AlphaFoldDB" id="A0A543DJ92"/>
<evidence type="ECO:0000313" key="1">
    <source>
        <dbReference type="EMBL" id="TQM09406.1"/>
    </source>
</evidence>
<name>A0A543DJ92_9PSEU</name>
<sequence>MLLRGRMLIESLRTGAVVEVPDLRVVRLWREDVSGSTSPGQPPVWTFLDFEAPAERADALAAALAAALLPDDGWYADFEVGGDRVVVFAGRAFRYRKGDAVARSAVVAHGRAVGTPEHQLDWGE</sequence>
<organism evidence="1 2">
    <name type="scientific">Pseudonocardia kunmingensis</name>
    <dbReference type="NCBI Taxonomy" id="630975"/>
    <lineage>
        <taxon>Bacteria</taxon>
        <taxon>Bacillati</taxon>
        <taxon>Actinomycetota</taxon>
        <taxon>Actinomycetes</taxon>
        <taxon>Pseudonocardiales</taxon>
        <taxon>Pseudonocardiaceae</taxon>
        <taxon>Pseudonocardia</taxon>
    </lineage>
</organism>
<proteinExistence type="predicted"/>
<reference evidence="1 2" key="1">
    <citation type="submission" date="2019-06" db="EMBL/GenBank/DDBJ databases">
        <title>Sequencing the genomes of 1000 actinobacteria strains.</title>
        <authorList>
            <person name="Klenk H.-P."/>
        </authorList>
    </citation>
    <scope>NUCLEOTIDE SEQUENCE [LARGE SCALE GENOMIC DNA]</scope>
    <source>
        <strain evidence="1 2">DSM 45301</strain>
    </source>
</reference>
<dbReference type="RefSeq" id="WP_211366837.1">
    <property type="nucleotide sequence ID" value="NZ_VFPA01000003.1"/>
</dbReference>
<evidence type="ECO:0000313" key="2">
    <source>
        <dbReference type="Proteomes" id="UP000315677"/>
    </source>
</evidence>
<protein>
    <submittedName>
        <fullName evidence="1">Uncharacterized protein</fullName>
    </submittedName>
</protein>
<dbReference type="Proteomes" id="UP000315677">
    <property type="component" value="Unassembled WGS sequence"/>
</dbReference>
<accession>A0A543DJ92</accession>
<dbReference type="EMBL" id="VFPA01000003">
    <property type="protein sequence ID" value="TQM09406.1"/>
    <property type="molecule type" value="Genomic_DNA"/>
</dbReference>
<keyword evidence="2" id="KW-1185">Reference proteome</keyword>